<dbReference type="RefSeq" id="WP_138056999.1">
    <property type="nucleotide sequence ID" value="NZ_VAWE01000001.1"/>
</dbReference>
<gene>
    <name evidence="1" type="ORF">FEF34_36625</name>
</gene>
<dbReference type="EMBL" id="VAWE01000001">
    <property type="protein sequence ID" value="TLQ47723.1"/>
    <property type="molecule type" value="Genomic_DNA"/>
</dbReference>
<evidence type="ECO:0000313" key="2">
    <source>
        <dbReference type="Proteomes" id="UP000305921"/>
    </source>
</evidence>
<organism evidence="1 2">
    <name type="scientific">Streptomyces marianii</name>
    <dbReference type="NCBI Taxonomy" id="1817406"/>
    <lineage>
        <taxon>Bacteria</taxon>
        <taxon>Bacillati</taxon>
        <taxon>Actinomycetota</taxon>
        <taxon>Actinomycetes</taxon>
        <taxon>Kitasatosporales</taxon>
        <taxon>Streptomycetaceae</taxon>
        <taxon>Streptomyces</taxon>
    </lineage>
</organism>
<dbReference type="Proteomes" id="UP000305921">
    <property type="component" value="Unassembled WGS sequence"/>
</dbReference>
<accession>A0A5R9EIR1</accession>
<evidence type="ECO:0000313" key="1">
    <source>
        <dbReference type="EMBL" id="TLQ47723.1"/>
    </source>
</evidence>
<keyword evidence="2" id="KW-1185">Reference proteome</keyword>
<dbReference type="AlphaFoldDB" id="A0A5R9EIR1"/>
<protein>
    <submittedName>
        <fullName evidence="1">Uncharacterized protein</fullName>
    </submittedName>
</protein>
<proteinExistence type="predicted"/>
<name>A0A5R9EIR1_9ACTN</name>
<dbReference type="OrthoDB" id="342114at2"/>
<reference evidence="1 2" key="1">
    <citation type="submission" date="2019-05" db="EMBL/GenBank/DDBJ databases">
        <title>Streptomyces marianii sp. nov., a novel marine actinomycete from southern coast of India.</title>
        <authorList>
            <person name="Iniyan A.M."/>
            <person name="Wink J."/>
            <person name="Ramprasad E."/>
            <person name="Ramana C.V."/>
            <person name="Bunk B."/>
            <person name="Sproer C."/>
            <person name="Joseph F.-J.R.S."/>
            <person name="Vincent S.G.P."/>
        </authorList>
    </citation>
    <scope>NUCLEOTIDE SEQUENCE [LARGE SCALE GENOMIC DNA]</scope>
    <source>
        <strain evidence="1 2">ICN19</strain>
    </source>
</reference>
<comment type="caution">
    <text evidence="1">The sequence shown here is derived from an EMBL/GenBank/DDBJ whole genome shotgun (WGS) entry which is preliminary data.</text>
</comment>
<sequence>MTSNDIRFDCQHCGDGGPLVIVPRIDGAPLTELIDGFEIAAGMQPAGDAYGGLIPEFFRFGPMPGHFLGRSTNAMGPKTPVLDCECGEWGCWPLMARITATADFVTWDAFEQPHRKARDYVAFGPFQFDRHQYDGVLRALTCVPRNSGVLESLPG</sequence>